<accession>A0A6P7H8L3</accession>
<dbReference type="RefSeq" id="XP_028152260.1">
    <property type="nucleotide sequence ID" value="XM_028296459.1"/>
</dbReference>
<dbReference type="AlphaFoldDB" id="A0A6P7H8L3"/>
<sequence length="193" mass="22226">MEAIKQETIEEICEVKIENNGLDDALLDSFKCEIKEEDDSFKCEVKEESNLESTDDIFDCSAVKEFPIKTELEQDGNKLISFKGKRKIKEDVYPVELGQLHTIELEEIAEAGTSQQTSARNKEEQTSKRRLVSSNIKDACEVWVRSLTVLVEEMKAIRQEVAKAAIINKGKVKLEYFRIFQTFDGFEDFWDNL</sequence>
<organism evidence="1">
    <name type="scientific">Diabrotica virgifera virgifera</name>
    <name type="common">western corn rootworm</name>
    <dbReference type="NCBI Taxonomy" id="50390"/>
    <lineage>
        <taxon>Eukaryota</taxon>
        <taxon>Metazoa</taxon>
        <taxon>Ecdysozoa</taxon>
        <taxon>Arthropoda</taxon>
        <taxon>Hexapoda</taxon>
        <taxon>Insecta</taxon>
        <taxon>Pterygota</taxon>
        <taxon>Neoptera</taxon>
        <taxon>Endopterygota</taxon>
        <taxon>Coleoptera</taxon>
        <taxon>Polyphaga</taxon>
        <taxon>Cucujiformia</taxon>
        <taxon>Chrysomeloidea</taxon>
        <taxon>Chrysomelidae</taxon>
        <taxon>Galerucinae</taxon>
        <taxon>Diabroticina</taxon>
        <taxon>Diabroticites</taxon>
        <taxon>Diabrotica</taxon>
    </lineage>
</organism>
<protein>
    <submittedName>
        <fullName evidence="1">Uncharacterized protein LOC114345666</fullName>
    </submittedName>
</protein>
<dbReference type="InParanoid" id="A0A6P7H8L3"/>
<name>A0A6P7H8L3_DIAVI</name>
<evidence type="ECO:0000313" key="1">
    <source>
        <dbReference type="RefSeq" id="XP_028152260.1"/>
    </source>
</evidence>
<proteinExistence type="predicted"/>
<gene>
    <name evidence="1" type="primary">LOC114345666</name>
</gene>
<reference evidence="1" key="1">
    <citation type="submission" date="2025-08" db="UniProtKB">
        <authorList>
            <consortium name="RefSeq"/>
        </authorList>
    </citation>
    <scope>IDENTIFICATION</scope>
    <source>
        <tissue evidence="1">Whole insect</tissue>
    </source>
</reference>